<dbReference type="EMBL" id="FNYD01000013">
    <property type="protein sequence ID" value="SEK04149.1"/>
    <property type="molecule type" value="Genomic_DNA"/>
</dbReference>
<reference evidence="1 2" key="1">
    <citation type="submission" date="2016-10" db="EMBL/GenBank/DDBJ databases">
        <authorList>
            <person name="de Groot N.N."/>
        </authorList>
    </citation>
    <scope>NUCLEOTIDE SEQUENCE [LARGE SCALE GENOMIC DNA]</scope>
    <source>
        <strain evidence="1 2">DSM 29340</strain>
    </source>
</reference>
<dbReference type="STRING" id="1227549.SAMN05444007_11311"/>
<accession>A0A1H7DQX0</accession>
<dbReference type="Proteomes" id="UP000199379">
    <property type="component" value="Unassembled WGS sequence"/>
</dbReference>
<organism evidence="1 2">
    <name type="scientific">Cribrihabitans marinus</name>
    <dbReference type="NCBI Taxonomy" id="1227549"/>
    <lineage>
        <taxon>Bacteria</taxon>
        <taxon>Pseudomonadati</taxon>
        <taxon>Pseudomonadota</taxon>
        <taxon>Alphaproteobacteria</taxon>
        <taxon>Rhodobacterales</taxon>
        <taxon>Paracoccaceae</taxon>
        <taxon>Cribrihabitans</taxon>
    </lineage>
</organism>
<evidence type="ECO:0000313" key="1">
    <source>
        <dbReference type="EMBL" id="SEK04149.1"/>
    </source>
</evidence>
<proteinExistence type="predicted"/>
<sequence>MIDLAACDVVFLSFDEPNADENFERVRRDVPRCLRVHGVKGFDAAHRRAGEVAITPHVVTIDADNVLLDPTFLSARFDIAPRDRARVFSFSARNGVNGLRYGNGGVKIWPRSILRTLQTHENAANAYAAVDFCWTVPYYQVNRPLSEIAITGSDYQAFRAGFREGVKLNLADGKIAYEVHPDLPRAEALREHVGARNLERLKVWCMVGADVPRGDWAIFGARLGCAKAALDGFPVARVADYGWIRRFWDRDVAPTYSDARARATRSQELRERLNAALGLDLDELDAPASTWFKSNYRGHRAYGAMRVV</sequence>
<dbReference type="OrthoDB" id="6455864at2"/>
<evidence type="ECO:0008006" key="3">
    <source>
        <dbReference type="Google" id="ProtNLM"/>
    </source>
</evidence>
<keyword evidence="2" id="KW-1185">Reference proteome</keyword>
<protein>
    <recommendedName>
        <fullName evidence="3">Glycosyl transferase family 2</fullName>
    </recommendedName>
</protein>
<gene>
    <name evidence="1" type="ORF">SAMN05444007_11311</name>
</gene>
<dbReference type="AlphaFoldDB" id="A0A1H7DQX0"/>
<dbReference type="RefSeq" id="WP_092370604.1">
    <property type="nucleotide sequence ID" value="NZ_BMGV01000012.1"/>
</dbReference>
<evidence type="ECO:0000313" key="2">
    <source>
        <dbReference type="Proteomes" id="UP000199379"/>
    </source>
</evidence>
<name>A0A1H7DQX0_9RHOB</name>